<dbReference type="EMBL" id="FOMI01000012">
    <property type="protein sequence ID" value="SFD39274.1"/>
    <property type="molecule type" value="Genomic_DNA"/>
</dbReference>
<dbReference type="Proteomes" id="UP000199439">
    <property type="component" value="Unassembled WGS sequence"/>
</dbReference>
<organism evidence="1 2">
    <name type="scientific">Algibacter pectinivorans</name>
    <dbReference type="NCBI Taxonomy" id="870482"/>
    <lineage>
        <taxon>Bacteria</taxon>
        <taxon>Pseudomonadati</taxon>
        <taxon>Bacteroidota</taxon>
        <taxon>Flavobacteriia</taxon>
        <taxon>Flavobacteriales</taxon>
        <taxon>Flavobacteriaceae</taxon>
        <taxon>Algibacter</taxon>
    </lineage>
</organism>
<evidence type="ECO:0000313" key="1">
    <source>
        <dbReference type="EMBL" id="SFD39274.1"/>
    </source>
</evidence>
<evidence type="ECO:0000313" key="2">
    <source>
        <dbReference type="Proteomes" id="UP000199439"/>
    </source>
</evidence>
<dbReference type="OrthoDB" id="1437252at2"/>
<protein>
    <recommendedName>
        <fullName evidence="3">DUF4365 domain-containing protein</fullName>
    </recommendedName>
</protein>
<dbReference type="AlphaFoldDB" id="A0A1I1RY81"/>
<gene>
    <name evidence="1" type="ORF">SAMN04487987_1127</name>
</gene>
<proteinExistence type="predicted"/>
<dbReference type="RefSeq" id="WP_092853560.1">
    <property type="nucleotide sequence ID" value="NZ_FOMI01000012.1"/>
</dbReference>
<accession>A0A1I1RY81</accession>
<keyword evidence="2" id="KW-1185">Reference proteome</keyword>
<dbReference type="STRING" id="870482.SAMN04487987_1127"/>
<sequence length="137" mass="15582">MINKVEFIKSILKNKDLELKPKQNGREGVDFLIGDNQIHLQSIDLDTVQRSIKLSKQDLGELRNKLFVALVLIVDKEPKVVYLIPSEDLSQSHSNIFINNEVSLMSSLSNWEIKVSSSTIPELAKYSLENMIDKLKS</sequence>
<name>A0A1I1RY81_9FLAO</name>
<evidence type="ECO:0008006" key="3">
    <source>
        <dbReference type="Google" id="ProtNLM"/>
    </source>
</evidence>
<reference evidence="2" key="1">
    <citation type="submission" date="2016-10" db="EMBL/GenBank/DDBJ databases">
        <authorList>
            <person name="Varghese N."/>
            <person name="Submissions S."/>
        </authorList>
    </citation>
    <scope>NUCLEOTIDE SEQUENCE [LARGE SCALE GENOMIC DNA]</scope>
    <source>
        <strain evidence="2">DSM 25730</strain>
    </source>
</reference>